<keyword evidence="4" id="KW-1185">Reference proteome</keyword>
<dbReference type="CDD" id="cd00609">
    <property type="entry name" value="AAT_like"/>
    <property type="match status" value="1"/>
</dbReference>
<dbReference type="Gene3D" id="3.40.640.10">
    <property type="entry name" value="Type I PLP-dependent aspartate aminotransferase-like (Major domain)"/>
    <property type="match status" value="1"/>
</dbReference>
<dbReference type="Proteomes" id="UP000054925">
    <property type="component" value="Unassembled WGS sequence"/>
</dbReference>
<dbReference type="EC" id="2.6.1.-" evidence="1"/>
<protein>
    <recommendedName>
        <fullName evidence="1">Aminotransferase</fullName>
        <ecNumber evidence="1">2.6.1.-</ecNumber>
    </recommendedName>
</protein>
<comment type="caution">
    <text evidence="3">The sequence shown here is derived from an EMBL/GenBank/DDBJ whole genome shotgun (WGS) entry which is preliminary data.</text>
</comment>
<dbReference type="GO" id="GO:0008483">
    <property type="term" value="F:transaminase activity"/>
    <property type="evidence" value="ECO:0007669"/>
    <property type="project" value="UniProtKB-KW"/>
</dbReference>
<dbReference type="InterPro" id="IPR015422">
    <property type="entry name" value="PyrdxlP-dep_Trfase_small"/>
</dbReference>
<gene>
    <name evidence="3" type="ORF">AWB67_05589</name>
</gene>
<comment type="cofactor">
    <cofactor evidence="1">
        <name>pyridoxal 5'-phosphate</name>
        <dbReference type="ChEBI" id="CHEBI:597326"/>
    </cofactor>
</comment>
<comment type="similarity">
    <text evidence="1">Belongs to the class-I pyridoxal-phosphate-dependent aminotransferase family.</text>
</comment>
<dbReference type="NCBIfam" id="NF005593">
    <property type="entry name" value="PRK07324.1"/>
    <property type="match status" value="1"/>
</dbReference>
<dbReference type="AlphaFoldDB" id="A0A158KGQ2"/>
<dbReference type="InterPro" id="IPR004838">
    <property type="entry name" value="NHTrfase_class1_PyrdxlP-BS"/>
</dbReference>
<dbReference type="GO" id="GO:0030170">
    <property type="term" value="F:pyridoxal phosphate binding"/>
    <property type="evidence" value="ECO:0007669"/>
    <property type="project" value="InterPro"/>
</dbReference>
<dbReference type="InterPro" id="IPR015424">
    <property type="entry name" value="PyrdxlP-dep_Trfase"/>
</dbReference>
<evidence type="ECO:0000256" key="1">
    <source>
        <dbReference type="RuleBase" id="RU000481"/>
    </source>
</evidence>
<dbReference type="SUPFAM" id="SSF53383">
    <property type="entry name" value="PLP-dependent transferases"/>
    <property type="match status" value="1"/>
</dbReference>
<sequence length="374" mass="41337">MKIKDFGVERWMDLYETKCAYNLAETCVESLTVDQLLTLTGKQDSILDELRALKLTYGAIEGSARLRKVIASMYERQDAANVIITHGAIGGNALVYETLVEPGDTAISVLPTYQQHYSIPESYGADVRILKLREENAFLPDLDEMRRLVNDKTRLIAINNPNNPTGSLMDEAFLTEVGEIARTCGAYVLCDEVYRGTDQEGNGYTASIADVYERGISTGSMSKTYSLAGLRLGWIAGPKELIHAVSVHRDYNTISVGMIDDHFASIALENRAAILKRNHEIVRTNLAILDAWVAKEPAISYIKPKSGTTALLKYDLPMSSRDFCIGLIEETGVMFTPGSALDMEGYVRIGYANNRGVLEEGLQKVSAFLKTRGR</sequence>
<keyword evidence="1" id="KW-0808">Transferase</keyword>
<dbReference type="PROSITE" id="PS00105">
    <property type="entry name" value="AA_TRANSFER_CLASS_1"/>
    <property type="match status" value="1"/>
</dbReference>
<dbReference type="InterPro" id="IPR004839">
    <property type="entry name" value="Aminotransferase_I/II_large"/>
</dbReference>
<reference evidence="3" key="1">
    <citation type="submission" date="2016-01" db="EMBL/GenBank/DDBJ databases">
        <authorList>
            <person name="Peeters C."/>
        </authorList>
    </citation>
    <scope>NUCLEOTIDE SEQUENCE [LARGE SCALE GENOMIC DNA]</scope>
    <source>
        <strain evidence="3">LMG 22937</strain>
    </source>
</reference>
<evidence type="ECO:0000259" key="2">
    <source>
        <dbReference type="Pfam" id="PF00155"/>
    </source>
</evidence>
<dbReference type="RefSeq" id="WP_087659405.1">
    <property type="nucleotide sequence ID" value="NZ_FCOL02000054.1"/>
</dbReference>
<proteinExistence type="inferred from homology"/>
<evidence type="ECO:0000313" key="4">
    <source>
        <dbReference type="Proteomes" id="UP000054925"/>
    </source>
</evidence>
<dbReference type="OrthoDB" id="9803354at2"/>
<evidence type="ECO:0000313" key="3">
    <source>
        <dbReference type="EMBL" id="SAL80244.1"/>
    </source>
</evidence>
<keyword evidence="1" id="KW-0032">Aminotransferase</keyword>
<name>A0A158KGQ2_9BURK</name>
<dbReference type="PANTHER" id="PTHR43510">
    <property type="entry name" value="AMINOTRANSFERASE FUNCTION, HYPOTHETICAL (EUROFUNG)"/>
    <property type="match status" value="1"/>
</dbReference>
<dbReference type="Gene3D" id="3.90.1150.10">
    <property type="entry name" value="Aspartate Aminotransferase, domain 1"/>
    <property type="match status" value="1"/>
</dbReference>
<dbReference type="InterPro" id="IPR015421">
    <property type="entry name" value="PyrdxlP-dep_Trfase_major"/>
</dbReference>
<organism evidence="3 4">
    <name type="scientific">Caballeronia terrestris</name>
    <dbReference type="NCBI Taxonomy" id="1226301"/>
    <lineage>
        <taxon>Bacteria</taxon>
        <taxon>Pseudomonadati</taxon>
        <taxon>Pseudomonadota</taxon>
        <taxon>Betaproteobacteria</taxon>
        <taxon>Burkholderiales</taxon>
        <taxon>Burkholderiaceae</taxon>
        <taxon>Caballeronia</taxon>
    </lineage>
</organism>
<accession>A0A158KGQ2</accession>
<feature type="domain" description="Aminotransferase class I/classII large" evidence="2">
    <location>
        <begin position="56"/>
        <end position="362"/>
    </location>
</feature>
<dbReference type="PANTHER" id="PTHR43510:SF1">
    <property type="entry name" value="AMINOTRANSFERASE FUNCTION, HYPOTHETICAL (EUROFUNG)"/>
    <property type="match status" value="1"/>
</dbReference>
<dbReference type="Pfam" id="PF00155">
    <property type="entry name" value="Aminotran_1_2"/>
    <property type="match status" value="1"/>
</dbReference>
<dbReference type="EMBL" id="FCOL02000054">
    <property type="protein sequence ID" value="SAL80244.1"/>
    <property type="molecule type" value="Genomic_DNA"/>
</dbReference>